<keyword evidence="10" id="KW-1185">Reference proteome</keyword>
<dbReference type="GO" id="GO:0020037">
    <property type="term" value="F:heme binding"/>
    <property type="evidence" value="ECO:0007669"/>
    <property type="project" value="InterPro"/>
</dbReference>
<keyword evidence="5 7" id="KW-0408">Iron</keyword>
<feature type="compositionally biased region" description="Gly residues" evidence="8">
    <location>
        <begin position="1"/>
        <end position="15"/>
    </location>
</feature>
<evidence type="ECO:0000256" key="4">
    <source>
        <dbReference type="ARBA" id="ARBA00023002"/>
    </source>
</evidence>
<dbReference type="Gene3D" id="1.10.630.10">
    <property type="entry name" value="Cytochrome P450"/>
    <property type="match status" value="1"/>
</dbReference>
<dbReference type="PANTHER" id="PTHR46696">
    <property type="entry name" value="P450, PUTATIVE (EUROFUNG)-RELATED"/>
    <property type="match status" value="1"/>
</dbReference>
<dbReference type="PRINTS" id="PR00359">
    <property type="entry name" value="BP450"/>
</dbReference>
<dbReference type="GO" id="GO:0005506">
    <property type="term" value="F:iron ion binding"/>
    <property type="evidence" value="ECO:0007669"/>
    <property type="project" value="InterPro"/>
</dbReference>
<feature type="region of interest" description="Disordered" evidence="8">
    <location>
        <begin position="1"/>
        <end position="28"/>
    </location>
</feature>
<keyword evidence="6 7" id="KW-0503">Monooxygenase</keyword>
<dbReference type="InterPro" id="IPR036396">
    <property type="entry name" value="Cyt_P450_sf"/>
</dbReference>
<dbReference type="InterPro" id="IPR002397">
    <property type="entry name" value="Cyt_P450_B"/>
</dbReference>
<dbReference type="PANTHER" id="PTHR46696:SF6">
    <property type="entry name" value="P450, PUTATIVE (EUROFUNG)-RELATED"/>
    <property type="match status" value="1"/>
</dbReference>
<dbReference type="AlphaFoldDB" id="A0A7X0G277"/>
<keyword evidence="4 7" id="KW-0560">Oxidoreductase</keyword>
<evidence type="ECO:0000256" key="7">
    <source>
        <dbReference type="RuleBase" id="RU000461"/>
    </source>
</evidence>
<dbReference type="FunFam" id="1.10.630.10:FF:000018">
    <property type="entry name" value="Cytochrome P450 monooxygenase"/>
    <property type="match status" value="1"/>
</dbReference>
<evidence type="ECO:0000256" key="1">
    <source>
        <dbReference type="ARBA" id="ARBA00010617"/>
    </source>
</evidence>
<accession>A0A7X0G277</accession>
<evidence type="ECO:0000256" key="3">
    <source>
        <dbReference type="ARBA" id="ARBA00022723"/>
    </source>
</evidence>
<dbReference type="InterPro" id="IPR001128">
    <property type="entry name" value="Cyt_P450"/>
</dbReference>
<comment type="caution">
    <text evidence="9">The sequence shown here is derived from an EMBL/GenBank/DDBJ whole genome shotgun (WGS) entry which is preliminary data.</text>
</comment>
<organism evidence="9 10">
    <name type="scientific">Actinomadura coerulea</name>
    <dbReference type="NCBI Taxonomy" id="46159"/>
    <lineage>
        <taxon>Bacteria</taxon>
        <taxon>Bacillati</taxon>
        <taxon>Actinomycetota</taxon>
        <taxon>Actinomycetes</taxon>
        <taxon>Streptosporangiales</taxon>
        <taxon>Thermomonosporaceae</taxon>
        <taxon>Actinomadura</taxon>
    </lineage>
</organism>
<keyword evidence="2 7" id="KW-0349">Heme</keyword>
<dbReference type="GO" id="GO:0004497">
    <property type="term" value="F:monooxygenase activity"/>
    <property type="evidence" value="ECO:0007669"/>
    <property type="project" value="UniProtKB-KW"/>
</dbReference>
<sequence>MQDGTEGGKAGGRAGGPPVDFDPFAGPLPAGTAHARMDELRETHPAFRSTAGRGFWVLTRFDDILAAFQDPGTFSSRAIAVTDPDPAHQWIPVMLDPPLHTTWRRLLRPFFTPVAAAVLQDRITRHCAALIDGLASRGSCDFVTDFARLFPTAIFLELVGLPTERLEEFLRWERAILHSPPSTGGRAEAMAALTGCLTELVQDRRARPREDLVSAAARFTVDGRPVTDDELLQLCVLLFLAGLDTVAAQLSYTFWHLAREDADRARIASDPGVIPDAIEEFLRVYAPVLPARRLTRDVELRGCPMRAGEMVMLPTAMATRDPRAVPAASAVDIDRPPARHLAFGAGPHRCLGAHLARLELQIALREWHARIPDYRIAPGAAPVEHASLVLGLDTLPLSW</sequence>
<dbReference type="GO" id="GO:0016705">
    <property type="term" value="F:oxidoreductase activity, acting on paired donors, with incorporation or reduction of molecular oxygen"/>
    <property type="evidence" value="ECO:0007669"/>
    <property type="project" value="InterPro"/>
</dbReference>
<keyword evidence="3 7" id="KW-0479">Metal-binding</keyword>
<evidence type="ECO:0000256" key="5">
    <source>
        <dbReference type="ARBA" id="ARBA00023004"/>
    </source>
</evidence>
<name>A0A7X0G277_9ACTN</name>
<evidence type="ECO:0000313" key="10">
    <source>
        <dbReference type="Proteomes" id="UP000546324"/>
    </source>
</evidence>
<dbReference type="Pfam" id="PF00067">
    <property type="entry name" value="p450"/>
    <property type="match status" value="1"/>
</dbReference>
<evidence type="ECO:0000256" key="2">
    <source>
        <dbReference type="ARBA" id="ARBA00022617"/>
    </source>
</evidence>
<gene>
    <name evidence="9" type="ORF">BKA00_004966</name>
</gene>
<proteinExistence type="inferred from homology"/>
<evidence type="ECO:0000256" key="8">
    <source>
        <dbReference type="SAM" id="MobiDB-lite"/>
    </source>
</evidence>
<dbReference type="SUPFAM" id="SSF48264">
    <property type="entry name" value="Cytochrome P450"/>
    <property type="match status" value="1"/>
</dbReference>
<dbReference type="PRINTS" id="PR00385">
    <property type="entry name" value="P450"/>
</dbReference>
<dbReference type="PROSITE" id="PS00086">
    <property type="entry name" value="CYTOCHROME_P450"/>
    <property type="match status" value="1"/>
</dbReference>
<dbReference type="Proteomes" id="UP000546324">
    <property type="component" value="Unassembled WGS sequence"/>
</dbReference>
<reference evidence="9 10" key="1">
    <citation type="submission" date="2020-08" db="EMBL/GenBank/DDBJ databases">
        <title>Sequencing the genomes of 1000 actinobacteria strains.</title>
        <authorList>
            <person name="Klenk H.-P."/>
        </authorList>
    </citation>
    <scope>NUCLEOTIDE SEQUENCE [LARGE SCALE GENOMIC DNA]</scope>
    <source>
        <strain evidence="9 10">DSM 43675</strain>
    </source>
</reference>
<evidence type="ECO:0000256" key="6">
    <source>
        <dbReference type="ARBA" id="ARBA00023033"/>
    </source>
</evidence>
<dbReference type="InterPro" id="IPR017972">
    <property type="entry name" value="Cyt_P450_CS"/>
</dbReference>
<dbReference type="CDD" id="cd11035">
    <property type="entry name" value="P450cam-like"/>
    <property type="match status" value="1"/>
</dbReference>
<protein>
    <submittedName>
        <fullName evidence="9">Cytochrome P450</fullName>
    </submittedName>
</protein>
<comment type="similarity">
    <text evidence="1 7">Belongs to the cytochrome P450 family.</text>
</comment>
<dbReference type="RefSeq" id="WP_185028741.1">
    <property type="nucleotide sequence ID" value="NZ_JACHMQ010000001.1"/>
</dbReference>
<evidence type="ECO:0000313" key="9">
    <source>
        <dbReference type="EMBL" id="MBB6398052.1"/>
    </source>
</evidence>
<dbReference type="EMBL" id="JACHMQ010000001">
    <property type="protein sequence ID" value="MBB6398052.1"/>
    <property type="molecule type" value="Genomic_DNA"/>
</dbReference>